<protein>
    <submittedName>
        <fullName evidence="2">Uncharacterized protein</fullName>
    </submittedName>
</protein>
<evidence type="ECO:0000313" key="3">
    <source>
        <dbReference type="Proteomes" id="UP000187203"/>
    </source>
</evidence>
<proteinExistence type="predicted"/>
<dbReference type="AlphaFoldDB" id="A0A1R3L1Z7"/>
<feature type="non-terminal residue" evidence="2">
    <location>
        <position position="1"/>
    </location>
</feature>
<feature type="non-terminal residue" evidence="2">
    <location>
        <position position="81"/>
    </location>
</feature>
<reference evidence="3" key="1">
    <citation type="submission" date="2013-09" db="EMBL/GenBank/DDBJ databases">
        <title>Corchorus olitorius genome sequencing.</title>
        <authorList>
            <person name="Alam M."/>
            <person name="Haque M.S."/>
            <person name="Islam M.S."/>
            <person name="Emdad E.M."/>
            <person name="Islam M.M."/>
            <person name="Ahmed B."/>
            <person name="Halim A."/>
            <person name="Hossen Q.M.M."/>
            <person name="Hossain M.Z."/>
            <person name="Ahmed R."/>
            <person name="Khan M.M."/>
            <person name="Islam R."/>
            <person name="Rashid M.M."/>
            <person name="Khan S.A."/>
            <person name="Rahman M.S."/>
            <person name="Alam M."/>
            <person name="Yahiya A.S."/>
            <person name="Khan M.S."/>
            <person name="Azam M.S."/>
            <person name="Haque T."/>
            <person name="Lashkar M.Z.H."/>
            <person name="Akhand A.I."/>
            <person name="Morshed G."/>
            <person name="Roy S."/>
            <person name="Uddin K.S."/>
            <person name="Rabeya T."/>
            <person name="Hossain A.S."/>
            <person name="Chowdhury A."/>
            <person name="Snigdha A.R."/>
            <person name="Mortoza M.S."/>
            <person name="Matin S.A."/>
            <person name="Hoque S.M.E."/>
            <person name="Islam M.K."/>
            <person name="Roy D.K."/>
            <person name="Haider R."/>
            <person name="Moosa M.M."/>
            <person name="Elias S.M."/>
            <person name="Hasan A.M."/>
            <person name="Jahan S."/>
            <person name="Shafiuddin M."/>
            <person name="Mahmood N."/>
            <person name="Shommy N.S."/>
        </authorList>
    </citation>
    <scope>NUCLEOTIDE SEQUENCE [LARGE SCALE GENOMIC DNA]</scope>
    <source>
        <strain evidence="3">cv. O-4</strain>
    </source>
</reference>
<evidence type="ECO:0000256" key="1">
    <source>
        <dbReference type="SAM" id="MobiDB-lite"/>
    </source>
</evidence>
<sequence>LMVTDIKFAADIRDLPQPGEFRHQQMPLGSPGDNRGAVVNQAADQQRNRNDKQQQQQNCHGNNGQGATSPQQMLQANHKWP</sequence>
<dbReference type="EMBL" id="AWUE01004428">
    <property type="protein sequence ID" value="OMP13383.1"/>
    <property type="molecule type" value="Genomic_DNA"/>
</dbReference>
<evidence type="ECO:0000313" key="2">
    <source>
        <dbReference type="EMBL" id="OMP13383.1"/>
    </source>
</evidence>
<keyword evidence="3" id="KW-1185">Reference proteome</keyword>
<organism evidence="2 3">
    <name type="scientific">Corchorus olitorius</name>
    <dbReference type="NCBI Taxonomy" id="93759"/>
    <lineage>
        <taxon>Eukaryota</taxon>
        <taxon>Viridiplantae</taxon>
        <taxon>Streptophyta</taxon>
        <taxon>Embryophyta</taxon>
        <taxon>Tracheophyta</taxon>
        <taxon>Spermatophyta</taxon>
        <taxon>Magnoliopsida</taxon>
        <taxon>eudicotyledons</taxon>
        <taxon>Gunneridae</taxon>
        <taxon>Pentapetalae</taxon>
        <taxon>rosids</taxon>
        <taxon>malvids</taxon>
        <taxon>Malvales</taxon>
        <taxon>Malvaceae</taxon>
        <taxon>Grewioideae</taxon>
        <taxon>Apeibeae</taxon>
        <taxon>Corchorus</taxon>
    </lineage>
</organism>
<feature type="region of interest" description="Disordered" evidence="1">
    <location>
        <begin position="14"/>
        <end position="81"/>
    </location>
</feature>
<dbReference type="Proteomes" id="UP000187203">
    <property type="component" value="Unassembled WGS sequence"/>
</dbReference>
<name>A0A1R3L1Z7_9ROSI</name>
<feature type="compositionally biased region" description="Low complexity" evidence="1">
    <location>
        <begin position="53"/>
        <end position="66"/>
    </location>
</feature>
<gene>
    <name evidence="2" type="ORF">COLO4_01787</name>
</gene>
<comment type="caution">
    <text evidence="2">The sequence shown here is derived from an EMBL/GenBank/DDBJ whole genome shotgun (WGS) entry which is preliminary data.</text>
</comment>
<accession>A0A1R3L1Z7</accession>